<dbReference type="PANTHER" id="PTHR47219">
    <property type="entry name" value="RAB GTPASE-ACTIVATING PROTEIN 1-LIKE"/>
    <property type="match status" value="1"/>
</dbReference>
<dbReference type="GO" id="GO:0031267">
    <property type="term" value="F:small GTPase binding"/>
    <property type="evidence" value="ECO:0007669"/>
    <property type="project" value="TreeGrafter"/>
</dbReference>
<feature type="compositionally biased region" description="Polar residues" evidence="1">
    <location>
        <begin position="98"/>
        <end position="107"/>
    </location>
</feature>
<dbReference type="PANTHER" id="PTHR47219:SF20">
    <property type="entry name" value="TBC1 DOMAIN FAMILY MEMBER 2B"/>
    <property type="match status" value="1"/>
</dbReference>
<dbReference type="PROSITE" id="PS50086">
    <property type="entry name" value="TBC_RABGAP"/>
    <property type="match status" value="1"/>
</dbReference>
<evidence type="ECO:0000259" key="2">
    <source>
        <dbReference type="PROSITE" id="PS50086"/>
    </source>
</evidence>
<proteinExistence type="predicted"/>
<feature type="compositionally biased region" description="Basic and acidic residues" evidence="1">
    <location>
        <begin position="108"/>
        <end position="122"/>
    </location>
</feature>
<name>A0A922E610_CARIL</name>
<protein>
    <recommendedName>
        <fullName evidence="2">Rab-GAP TBC domain-containing protein</fullName>
    </recommendedName>
</protein>
<feature type="region of interest" description="Disordered" evidence="1">
    <location>
        <begin position="86"/>
        <end position="125"/>
    </location>
</feature>
<feature type="region of interest" description="Disordered" evidence="1">
    <location>
        <begin position="161"/>
        <end position="180"/>
    </location>
</feature>
<evidence type="ECO:0000256" key="1">
    <source>
        <dbReference type="SAM" id="MobiDB-lite"/>
    </source>
</evidence>
<dbReference type="FunFam" id="1.10.472.80:FF:000013">
    <property type="entry name" value="TBC1 domain family member 8B"/>
    <property type="match status" value="1"/>
</dbReference>
<evidence type="ECO:0000313" key="3">
    <source>
        <dbReference type="EMBL" id="KAG6697169.1"/>
    </source>
</evidence>
<accession>A0A922E610</accession>
<reference evidence="3" key="1">
    <citation type="submission" date="2021-01" db="EMBL/GenBank/DDBJ databases">
        <authorList>
            <person name="Lovell J.T."/>
            <person name="Bentley N."/>
            <person name="Bhattarai G."/>
            <person name="Jenkins J.W."/>
            <person name="Sreedasyam A."/>
            <person name="Alarcon Y."/>
            <person name="Bock C."/>
            <person name="Boston L."/>
            <person name="Carlson J."/>
            <person name="Cervantes K."/>
            <person name="Clermont K."/>
            <person name="Krom N."/>
            <person name="Kubenka K."/>
            <person name="Mamidi S."/>
            <person name="Mattison C."/>
            <person name="Monteros M."/>
            <person name="Pisani C."/>
            <person name="Plott C."/>
            <person name="Rajasekar S."/>
            <person name="Rhein H.S."/>
            <person name="Rohla C."/>
            <person name="Song M."/>
            <person name="Hilaire R.S."/>
            <person name="Shu S."/>
            <person name="Wells L."/>
            <person name="Wang X."/>
            <person name="Webber J."/>
            <person name="Heerema R.J."/>
            <person name="Klein P."/>
            <person name="Conner P."/>
            <person name="Grauke L."/>
            <person name="Grimwood J."/>
            <person name="Schmutz J."/>
            <person name="Randall J.J."/>
        </authorList>
    </citation>
    <scope>NUCLEOTIDE SEQUENCE</scope>
    <source>
        <tissue evidence="3">Leaf</tissue>
    </source>
</reference>
<organism evidence="3 4">
    <name type="scientific">Carya illinoinensis</name>
    <name type="common">Pecan</name>
    <dbReference type="NCBI Taxonomy" id="32201"/>
    <lineage>
        <taxon>Eukaryota</taxon>
        <taxon>Viridiplantae</taxon>
        <taxon>Streptophyta</taxon>
        <taxon>Embryophyta</taxon>
        <taxon>Tracheophyta</taxon>
        <taxon>Spermatophyta</taxon>
        <taxon>Magnoliopsida</taxon>
        <taxon>eudicotyledons</taxon>
        <taxon>Gunneridae</taxon>
        <taxon>Pentapetalae</taxon>
        <taxon>rosids</taxon>
        <taxon>fabids</taxon>
        <taxon>Fagales</taxon>
        <taxon>Juglandaceae</taxon>
        <taxon>Carya</taxon>
    </lineage>
</organism>
<dbReference type="SMART" id="SM00164">
    <property type="entry name" value="TBC"/>
    <property type="match status" value="1"/>
</dbReference>
<gene>
    <name evidence="3" type="ORF">I3842_09G185700</name>
</gene>
<dbReference type="GO" id="GO:0005096">
    <property type="term" value="F:GTPase activator activity"/>
    <property type="evidence" value="ECO:0007669"/>
    <property type="project" value="TreeGrafter"/>
</dbReference>
<dbReference type="Proteomes" id="UP000811246">
    <property type="component" value="Chromosome 9"/>
</dbReference>
<sequence length="528" mass="60012">MTELNFSFIHNLEPRRDAYGFALRPQHAQRYIEYANIYKEEEGERSDKWKDFLEQLAQSPQPCSSEEEPKETLQVDATECKAETISEGINEVDASIGRNFTSDGSNESDPKEGAPLSKETKTQKVQTWTEIKPSLGAIENMMTFRVQKRKNMIDERKNVRGDHLPSIEETEPSGGASEEELEGVNKTLDDNVNAVTLENAAFDEVSPKQLFPWMEELESLVRGGVPKDLRGEVWQAFVGVKARQVERYYQDLLDQEGIDGESKDHDESSGVPKKWKRQIEKDIPRTFPGHPALDENGRDSLRRVLLAYARHNPSVGYCQAMNFFAGLLLLLMPEENAFWTLVGILDDYFDGYYTEEMIESQVDQLVFEDLMRERFPKLVNHLDYLGVQVAWISGPWFLSIFVNMLPWESVFRVWDVLLFEGNRVMLFQTALALMELYGPALVTTKDAGDAITLLQSLAGSTFDSSQLVLTACMGYVAVTEVRLQELRQKHRPAVLAIVEERSKGGRISKDSKGLHLSCIVLNMILDHL</sequence>
<evidence type="ECO:0000313" key="4">
    <source>
        <dbReference type="Proteomes" id="UP000811246"/>
    </source>
</evidence>
<dbReference type="FunFam" id="1.10.8.270:FF:000018">
    <property type="entry name" value="Ypt/Rab-GAP domain of gyp1p superfamily protein"/>
    <property type="match status" value="1"/>
</dbReference>
<dbReference type="EMBL" id="CM031833">
    <property type="protein sequence ID" value="KAG6697168.1"/>
    <property type="molecule type" value="Genomic_DNA"/>
</dbReference>
<dbReference type="InterPro" id="IPR050302">
    <property type="entry name" value="Rab_GAP_TBC_domain"/>
</dbReference>
<feature type="domain" description="Rab-GAP TBC" evidence="2">
    <location>
        <begin position="224"/>
        <end position="421"/>
    </location>
</feature>
<dbReference type="EMBL" id="CM031833">
    <property type="protein sequence ID" value="KAG6697169.1"/>
    <property type="molecule type" value="Genomic_DNA"/>
</dbReference>
<comment type="caution">
    <text evidence="3">The sequence shown here is derived from an EMBL/GenBank/DDBJ whole genome shotgun (WGS) entry which is preliminary data.</text>
</comment>
<dbReference type="InterPro" id="IPR000195">
    <property type="entry name" value="Rab-GAP-TBC_dom"/>
</dbReference>
<dbReference type="AlphaFoldDB" id="A0A922E610"/>
<dbReference type="Pfam" id="PF00566">
    <property type="entry name" value="RabGAP-TBC"/>
    <property type="match status" value="1"/>
</dbReference>